<comment type="caution">
    <text evidence="1">The sequence shown here is derived from an EMBL/GenBank/DDBJ whole genome shotgun (WGS) entry which is preliminary data.</text>
</comment>
<reference evidence="1 2" key="1">
    <citation type="submission" date="2018-06" db="EMBL/GenBank/DDBJ databases">
        <title>Flavobacterium sp IMCC34762, genome.</title>
        <authorList>
            <person name="Joung Y."/>
            <person name="Cho J."/>
            <person name="Song J."/>
        </authorList>
    </citation>
    <scope>NUCLEOTIDE SEQUENCE [LARGE SCALE GENOMIC DNA]</scope>
    <source>
        <strain evidence="1 2">IMCC34762</strain>
    </source>
</reference>
<evidence type="ECO:0000313" key="1">
    <source>
        <dbReference type="EMBL" id="PZX94923.1"/>
    </source>
</evidence>
<dbReference type="Gene3D" id="3.30.2310.20">
    <property type="entry name" value="RelE-like"/>
    <property type="match status" value="1"/>
</dbReference>
<protein>
    <recommendedName>
        <fullName evidence="3">Type II toxin-antitoxin system RelE/ParE family toxin</fullName>
    </recommendedName>
</protein>
<dbReference type="InterPro" id="IPR035093">
    <property type="entry name" value="RelE/ParE_toxin_dom_sf"/>
</dbReference>
<dbReference type="AlphaFoldDB" id="A0A2W7TWN8"/>
<sequence length="101" mass="12262">MSYIFRWQPISEYTYYEEIDFILLKWNEKEAQKFKDLVDENISRLSNNPLIGIYNNELKTYSILISKQTTLYYDFDENTKIIDLYVFWNNSKNPADLIKLL</sequence>
<keyword evidence="2" id="KW-1185">Reference proteome</keyword>
<dbReference type="OrthoDB" id="1098070at2"/>
<evidence type="ECO:0008006" key="3">
    <source>
        <dbReference type="Google" id="ProtNLM"/>
    </source>
</evidence>
<accession>A0A2W7TWN8</accession>
<evidence type="ECO:0000313" key="2">
    <source>
        <dbReference type="Proteomes" id="UP000249177"/>
    </source>
</evidence>
<organism evidence="1 2">
    <name type="scientific">Flavobacterium aquariorum</name>
    <dbReference type="NCBI Taxonomy" id="2217670"/>
    <lineage>
        <taxon>Bacteria</taxon>
        <taxon>Pseudomonadati</taxon>
        <taxon>Bacteroidota</taxon>
        <taxon>Flavobacteriia</taxon>
        <taxon>Flavobacteriales</taxon>
        <taxon>Flavobacteriaceae</taxon>
        <taxon>Flavobacterium</taxon>
    </lineage>
</organism>
<name>A0A2W7TWN8_9FLAO</name>
<proteinExistence type="predicted"/>
<dbReference type="RefSeq" id="WP_111409017.1">
    <property type="nucleotide sequence ID" value="NZ_QKXH01000002.1"/>
</dbReference>
<gene>
    <name evidence="1" type="ORF">DOS84_05075</name>
</gene>
<dbReference type="EMBL" id="QKXH01000002">
    <property type="protein sequence ID" value="PZX94923.1"/>
    <property type="molecule type" value="Genomic_DNA"/>
</dbReference>
<dbReference type="Proteomes" id="UP000249177">
    <property type="component" value="Unassembled WGS sequence"/>
</dbReference>